<evidence type="ECO:0000313" key="2">
    <source>
        <dbReference type="Proteomes" id="UP000823775"/>
    </source>
</evidence>
<reference evidence="1 2" key="1">
    <citation type="journal article" date="2021" name="BMC Genomics">
        <title>Datura genome reveals duplications of psychoactive alkaloid biosynthetic genes and high mutation rate following tissue culture.</title>
        <authorList>
            <person name="Rajewski A."/>
            <person name="Carter-House D."/>
            <person name="Stajich J."/>
            <person name="Litt A."/>
        </authorList>
    </citation>
    <scope>NUCLEOTIDE SEQUENCE [LARGE SCALE GENOMIC DNA]</scope>
    <source>
        <strain evidence="1">AR-01</strain>
    </source>
</reference>
<organism evidence="1 2">
    <name type="scientific">Datura stramonium</name>
    <name type="common">Jimsonweed</name>
    <name type="synonym">Common thornapple</name>
    <dbReference type="NCBI Taxonomy" id="4076"/>
    <lineage>
        <taxon>Eukaryota</taxon>
        <taxon>Viridiplantae</taxon>
        <taxon>Streptophyta</taxon>
        <taxon>Embryophyta</taxon>
        <taxon>Tracheophyta</taxon>
        <taxon>Spermatophyta</taxon>
        <taxon>Magnoliopsida</taxon>
        <taxon>eudicotyledons</taxon>
        <taxon>Gunneridae</taxon>
        <taxon>Pentapetalae</taxon>
        <taxon>asterids</taxon>
        <taxon>lamiids</taxon>
        <taxon>Solanales</taxon>
        <taxon>Solanaceae</taxon>
        <taxon>Solanoideae</taxon>
        <taxon>Datureae</taxon>
        <taxon>Datura</taxon>
    </lineage>
</organism>
<name>A0ABS8WRH8_DATST</name>
<protein>
    <submittedName>
        <fullName evidence="1">Uncharacterized protein</fullName>
    </submittedName>
</protein>
<gene>
    <name evidence="1" type="ORF">HAX54_002740</name>
</gene>
<feature type="non-terminal residue" evidence="1">
    <location>
        <position position="74"/>
    </location>
</feature>
<proteinExistence type="predicted"/>
<comment type="caution">
    <text evidence="1">The sequence shown here is derived from an EMBL/GenBank/DDBJ whole genome shotgun (WGS) entry which is preliminary data.</text>
</comment>
<dbReference type="Proteomes" id="UP000823775">
    <property type="component" value="Unassembled WGS sequence"/>
</dbReference>
<accession>A0ABS8WRH8</accession>
<evidence type="ECO:0000313" key="1">
    <source>
        <dbReference type="EMBL" id="MCE3215532.1"/>
    </source>
</evidence>
<keyword evidence="2" id="KW-1185">Reference proteome</keyword>
<dbReference type="EMBL" id="JACEIK010011218">
    <property type="protein sequence ID" value="MCE3215532.1"/>
    <property type="molecule type" value="Genomic_DNA"/>
</dbReference>
<sequence>MQGQAIGACAPQQPPGTMAYVLRSSSRAIACMTQAACPALACMFKVLRFVLFINLESRSSHRVAWGPAFVLQVQ</sequence>